<dbReference type="AlphaFoldDB" id="A0A830BRS8"/>
<dbReference type="OrthoDB" id="1923469at2759"/>
<sequence length="212" mass="24438">CTECRCDLYNVTGRLLPKNYKGGLRCGYDEAICKVKEGFQGAKRSLYLRYKVMYVNWDDLILPVKKYMYILDVTYMWTKADESSRTGDRHRCLVEYDVVSRAVGGANDHCTHTRTLTVSLSIGRDVIKGLDTSMQEALDQLFMTREEEKYARPVQFMGLEMNPETRSVTLWARPPVTLRLAPSRFLLGRCLRLSLIIAVQRRILESWGSFTS</sequence>
<protein>
    <submittedName>
        <fullName evidence="1">Uncharacterized protein</fullName>
    </submittedName>
</protein>
<feature type="non-terminal residue" evidence="1">
    <location>
        <position position="1"/>
    </location>
</feature>
<dbReference type="PANTHER" id="PTHR33390">
    <property type="entry name" value="STRESS UP-REGULATED NOD 19 PROTEIN"/>
    <property type="match status" value="1"/>
</dbReference>
<name>A0A830BRS8_9LAMI</name>
<dbReference type="EMBL" id="BMAC01000150">
    <property type="protein sequence ID" value="GFP87618.1"/>
    <property type="molecule type" value="Genomic_DNA"/>
</dbReference>
<evidence type="ECO:0000313" key="2">
    <source>
        <dbReference type="Proteomes" id="UP000653305"/>
    </source>
</evidence>
<dbReference type="InterPro" id="IPR011692">
    <property type="entry name" value="Stress_up-reg_Nod19"/>
</dbReference>
<organism evidence="1 2">
    <name type="scientific">Phtheirospermum japonicum</name>
    <dbReference type="NCBI Taxonomy" id="374723"/>
    <lineage>
        <taxon>Eukaryota</taxon>
        <taxon>Viridiplantae</taxon>
        <taxon>Streptophyta</taxon>
        <taxon>Embryophyta</taxon>
        <taxon>Tracheophyta</taxon>
        <taxon>Spermatophyta</taxon>
        <taxon>Magnoliopsida</taxon>
        <taxon>eudicotyledons</taxon>
        <taxon>Gunneridae</taxon>
        <taxon>Pentapetalae</taxon>
        <taxon>asterids</taxon>
        <taxon>lamiids</taxon>
        <taxon>Lamiales</taxon>
        <taxon>Orobanchaceae</taxon>
        <taxon>Orobanchaceae incertae sedis</taxon>
        <taxon>Phtheirospermum</taxon>
    </lineage>
</organism>
<comment type="caution">
    <text evidence="1">The sequence shown here is derived from an EMBL/GenBank/DDBJ whole genome shotgun (WGS) entry which is preliminary data.</text>
</comment>
<dbReference type="PANTHER" id="PTHR33390:SF1">
    <property type="entry name" value="STRESS UP-REGULATED NOD 19 PROTEIN"/>
    <property type="match status" value="1"/>
</dbReference>
<dbReference type="Pfam" id="PF07712">
    <property type="entry name" value="SURNod19"/>
    <property type="match status" value="1"/>
</dbReference>
<accession>A0A830BRS8</accession>
<keyword evidence="2" id="KW-1185">Reference proteome</keyword>
<dbReference type="Proteomes" id="UP000653305">
    <property type="component" value="Unassembled WGS sequence"/>
</dbReference>
<evidence type="ECO:0000313" key="1">
    <source>
        <dbReference type="EMBL" id="GFP87618.1"/>
    </source>
</evidence>
<proteinExistence type="predicted"/>
<gene>
    <name evidence="1" type="ORF">PHJA_000905500</name>
</gene>
<reference evidence="1" key="1">
    <citation type="submission" date="2020-07" db="EMBL/GenBank/DDBJ databases">
        <title>Ethylene signaling mediates host invasion by parasitic plants.</title>
        <authorList>
            <person name="Yoshida S."/>
        </authorList>
    </citation>
    <scope>NUCLEOTIDE SEQUENCE</scope>
    <source>
        <strain evidence="1">Okayama</strain>
    </source>
</reference>